<comment type="caution">
    <text evidence="1">The sequence shown here is derived from an EMBL/GenBank/DDBJ whole genome shotgun (WGS) entry which is preliminary data.</text>
</comment>
<accession>A0AC60W9T3</accession>
<organism evidence="1 2">
    <name type="scientific">Candidatus Nitrosomaritimum aestuariumsis</name>
    <dbReference type="NCBI Taxonomy" id="3342354"/>
    <lineage>
        <taxon>Archaea</taxon>
        <taxon>Nitrososphaerota</taxon>
        <taxon>Nitrososphaeria</taxon>
        <taxon>Nitrosopumilales</taxon>
        <taxon>Nitrosopumilaceae</taxon>
        <taxon>Candidatus Nitrosomaritimum</taxon>
    </lineage>
</organism>
<protein>
    <submittedName>
        <fullName evidence="1">Uncharacterized protein</fullName>
    </submittedName>
</protein>
<dbReference type="EMBL" id="JACEMX010000179">
    <property type="protein sequence ID" value="MBA4464352.1"/>
    <property type="molecule type" value="Genomic_DNA"/>
</dbReference>
<name>A0AC60W9T3_9ARCH</name>
<proteinExistence type="predicted"/>
<evidence type="ECO:0000313" key="2">
    <source>
        <dbReference type="Proteomes" id="UP000591542"/>
    </source>
</evidence>
<gene>
    <name evidence="1" type="ORF">H2B01_09300</name>
</gene>
<evidence type="ECO:0000313" key="1">
    <source>
        <dbReference type="EMBL" id="MBA4464352.1"/>
    </source>
</evidence>
<dbReference type="Proteomes" id="UP000591542">
    <property type="component" value="Unassembled WGS sequence"/>
</dbReference>
<feature type="non-terminal residue" evidence="1">
    <location>
        <position position="1"/>
    </location>
</feature>
<reference evidence="1 2" key="1">
    <citation type="journal article" date="2020" name="Appl. Environ. Microbiol.">
        <title>Genomic Characteristics of a Novel Species of Ammonia-Oxidizing Archaea from the Jiulong River Estuary.</title>
        <authorList>
            <person name="Zou D."/>
            <person name="Wan R."/>
            <person name="Han L."/>
            <person name="Xu M.N."/>
            <person name="Liu Y."/>
            <person name="Liu H."/>
            <person name="Kao S.J."/>
            <person name="Li M."/>
        </authorList>
    </citation>
    <scope>NUCLEOTIDE SEQUENCE [LARGE SCALE GENOMIC DNA]</scope>
    <source>
        <strain evidence="1">S2bin1</strain>
    </source>
</reference>
<sequence>KVSLKRVVLGLVLASIVLFSFQSSFGYTVNYEKWGPKIKDVSTVCIIEPDYPNNDVLSESFAKRLMDETRISISEWEVQLQSSERGRDKSMWEINQIPISLEKQDGFDYDQCHIFIKFKDKPDSQDEWYKLLGKTIYEIGDTGRSDITIYYNNIKFCKTEDKDWVYFDPCYEDLPRLMQQIQTVVKHEFGHALGLGHYKSDDLDVSIAWARGTVPAPSIMAVFSHQNLNENVIKPKDVVAVRSLYGENGFLPNEDEVKVFDTFTPTSELYIIPKGGFATAGVEGLINKTQYLQGLPVEITIVNPNELVQTRKVQVNSDGGFNFQTVLDDNTLNGTYTVIAEYRDKKSPEVAVEIQHEGDKDNSEIPQWIKNSVKWWAEDKINELDFILGIQDLIRKGILSPPTPEDLTLDELEENQSYGVKIPKYVKQTSLWWTEGKISDQEFVDGIQYLIKKGHLVI</sequence>